<comment type="caution">
    <text evidence="1">The sequence shown here is derived from an EMBL/GenBank/DDBJ whole genome shotgun (WGS) entry which is preliminary data.</text>
</comment>
<dbReference type="Proteomes" id="UP000808146">
    <property type="component" value="Unassembled WGS sequence"/>
</dbReference>
<reference evidence="1" key="1">
    <citation type="submission" date="2020-10" db="EMBL/GenBank/DDBJ databases">
        <title>Connecting structure to function with the recovery of over 1000 high-quality activated sludge metagenome-assembled genomes encoding full-length rRNA genes using long-read sequencing.</title>
        <authorList>
            <person name="Singleton C.M."/>
            <person name="Petriglieri F."/>
            <person name="Kristensen J.M."/>
            <person name="Kirkegaard R.H."/>
            <person name="Michaelsen T.Y."/>
            <person name="Andersen M.H."/>
            <person name="Karst S.M."/>
            <person name="Dueholm M.S."/>
            <person name="Nielsen P.H."/>
            <person name="Albertsen M."/>
        </authorList>
    </citation>
    <scope>NUCLEOTIDE SEQUENCE</scope>
    <source>
        <strain evidence="1">OdNE_18-Q3-R46-58_BAT3C.305</strain>
    </source>
</reference>
<dbReference type="EMBL" id="JADKBR010000019">
    <property type="protein sequence ID" value="MBK8891860.1"/>
    <property type="molecule type" value="Genomic_DNA"/>
</dbReference>
<accession>A0A9D7QPD1</accession>
<organism evidence="1 2">
    <name type="scientific">Candidatus Dechloromonas phosphorivorans</name>
    <dbReference type="NCBI Taxonomy" id="2899244"/>
    <lineage>
        <taxon>Bacteria</taxon>
        <taxon>Pseudomonadati</taxon>
        <taxon>Pseudomonadota</taxon>
        <taxon>Betaproteobacteria</taxon>
        <taxon>Rhodocyclales</taxon>
        <taxon>Azonexaceae</taxon>
        <taxon>Dechloromonas</taxon>
    </lineage>
</organism>
<proteinExistence type="predicted"/>
<gene>
    <name evidence="1" type="ORF">IPN75_16485</name>
</gene>
<sequence length="511" mass="56281">MHWLRLPEPRRDIAPAFDNSESARAWLDAQASTSPLVLLSTILEQIQAIDGTVTSPSEAVALLDLLRSAAVAVQSKVEGQFTRKALPMSPDEEQAFEITQQVWTRFGIAYLRLVPESTPANRCLQLQRAASALRLAHYCHYLAARSCTRLSDHLLLMVLTLAEANGVLRRPMADPDFSEHGKGTVSGQLVWAILMRIIDPFHLAAIELPVVNRLFSRWRELVDLRPEPDRSKGPYVLDLASLFGDDLKTGTPRYLNLSTVALKLGQRIKLLAAGESPEALKLGRTLSSAAASRLLNDLEQYLQPLHKEVLTTDQEIELVFGGDDTYAVLKNRILNPTGAQKSEQPLAYERKAIFGLEQSSRLSSTESRLRVASEHWAVVNGVATRAPQSDATRRLAPCLIGTLVDGEPRIGVMASLQCHDNGALSARLKWFDDEVEACSLKRLAPKGNTLFRVPAFVIRHKWGISLILPADAGARLGINLGLADCSVEELIPAEVMLRGTDFVHYACTLGR</sequence>
<evidence type="ECO:0000313" key="2">
    <source>
        <dbReference type="Proteomes" id="UP000808146"/>
    </source>
</evidence>
<dbReference type="AlphaFoldDB" id="A0A9D7QPD1"/>
<protein>
    <submittedName>
        <fullName evidence="1">Uncharacterized protein</fullName>
    </submittedName>
</protein>
<name>A0A9D7QPD1_9RHOO</name>
<evidence type="ECO:0000313" key="1">
    <source>
        <dbReference type="EMBL" id="MBK8891860.1"/>
    </source>
</evidence>